<dbReference type="InterPro" id="IPR013101">
    <property type="entry name" value="LRR_PRU1-like"/>
</dbReference>
<dbReference type="InterPro" id="IPR036047">
    <property type="entry name" value="F-box-like_dom_sf"/>
</dbReference>
<keyword evidence="2" id="KW-1185">Reference proteome</keyword>
<accession>A0A9W3CEP2</accession>
<protein>
    <submittedName>
        <fullName evidence="3">F-box/FBD/LRR-repeat protein At5g56810</fullName>
    </submittedName>
</protein>
<dbReference type="InterPro" id="IPR001810">
    <property type="entry name" value="F-box_dom"/>
</dbReference>
<evidence type="ECO:0000259" key="1">
    <source>
        <dbReference type="PROSITE" id="PS50181"/>
    </source>
</evidence>
<reference evidence="3" key="2">
    <citation type="submission" date="2025-08" db="UniProtKB">
        <authorList>
            <consortium name="RefSeq"/>
        </authorList>
    </citation>
    <scope>IDENTIFICATION</scope>
    <source>
        <tissue evidence="3">Leaf</tissue>
    </source>
</reference>
<dbReference type="GeneID" id="108824638"/>
<dbReference type="OrthoDB" id="1096259at2759"/>
<sequence length="372" mass="43132">MKTAKLRTKDVTFSDRISHLPDDLLFIILSLIPISDAMYTCLLSKRWKSLWKMMPTLEYDESCCDNIAWRGFNSFCQRSLRLHEALFLKTLTVKLGQNSRDLKLPSSFPNLVVLKLHTVSLYFADSPPSTFCFQSLKSLHLTHVRFRGEEAFSKLTSACPVLEDLFFDGVTTNDSTSFFTISLVSLHRFEIKDNTSRARYGHSSYNYKSRFKINTPSLKYLNLSMEDFCGRLELDEDMPNLVEARLDVDPYKTDELLRFLTSVQFLSIHIYAEEVLLLAEKISHRLLHLELYIYGKCTRNLLLLLLKHAPKLQFLKLQETQRMTRPTARVRKFKDPPPSVCNPSSVPECVSFHLETFQLTGYEGREEEIELV</sequence>
<dbReference type="RefSeq" id="XP_056850010.1">
    <property type="nucleotide sequence ID" value="XM_056994030.1"/>
</dbReference>
<dbReference type="AlphaFoldDB" id="A0A9W3CEP2"/>
<dbReference type="Proteomes" id="UP000504610">
    <property type="component" value="Chromosome 9"/>
</dbReference>
<dbReference type="PANTHER" id="PTHR31900:SF28">
    <property type="entry name" value="FBD DOMAIN-CONTAINING PROTEIN"/>
    <property type="match status" value="1"/>
</dbReference>
<proteinExistence type="predicted"/>
<organism evidence="2 3">
    <name type="scientific">Raphanus sativus</name>
    <name type="common">Radish</name>
    <name type="synonym">Raphanus raphanistrum var. sativus</name>
    <dbReference type="NCBI Taxonomy" id="3726"/>
    <lineage>
        <taxon>Eukaryota</taxon>
        <taxon>Viridiplantae</taxon>
        <taxon>Streptophyta</taxon>
        <taxon>Embryophyta</taxon>
        <taxon>Tracheophyta</taxon>
        <taxon>Spermatophyta</taxon>
        <taxon>Magnoliopsida</taxon>
        <taxon>eudicotyledons</taxon>
        <taxon>Gunneridae</taxon>
        <taxon>Pentapetalae</taxon>
        <taxon>rosids</taxon>
        <taxon>malvids</taxon>
        <taxon>Brassicales</taxon>
        <taxon>Brassicaceae</taxon>
        <taxon>Brassiceae</taxon>
        <taxon>Raphanus</taxon>
    </lineage>
</organism>
<dbReference type="PROSITE" id="PS50181">
    <property type="entry name" value="FBOX"/>
    <property type="match status" value="1"/>
</dbReference>
<dbReference type="InterPro" id="IPR053781">
    <property type="entry name" value="F-box_AtFBL13-like"/>
</dbReference>
<dbReference type="Gene3D" id="1.20.1280.50">
    <property type="match status" value="1"/>
</dbReference>
<feature type="domain" description="F-box" evidence="1">
    <location>
        <begin position="14"/>
        <end position="62"/>
    </location>
</feature>
<dbReference type="Gene3D" id="3.80.10.10">
    <property type="entry name" value="Ribonuclease Inhibitor"/>
    <property type="match status" value="1"/>
</dbReference>
<gene>
    <name evidence="3" type="primary">LOC108824638</name>
</gene>
<dbReference type="SUPFAM" id="SSF81383">
    <property type="entry name" value="F-box domain"/>
    <property type="match status" value="1"/>
</dbReference>
<dbReference type="Pfam" id="PF08387">
    <property type="entry name" value="FBD"/>
    <property type="match status" value="1"/>
</dbReference>
<evidence type="ECO:0000313" key="2">
    <source>
        <dbReference type="Proteomes" id="UP000504610"/>
    </source>
</evidence>
<dbReference type="KEGG" id="rsz:108824638"/>
<name>A0A9W3CEP2_RAPSA</name>
<evidence type="ECO:0000313" key="3">
    <source>
        <dbReference type="RefSeq" id="XP_056850010.1"/>
    </source>
</evidence>
<dbReference type="PANTHER" id="PTHR31900">
    <property type="entry name" value="F-BOX/RNI SUPERFAMILY PROTEIN-RELATED"/>
    <property type="match status" value="1"/>
</dbReference>
<reference evidence="2" key="1">
    <citation type="journal article" date="2019" name="Database">
        <title>The radish genome database (RadishGD): an integrated information resource for radish genomics.</title>
        <authorList>
            <person name="Yu H.J."/>
            <person name="Baek S."/>
            <person name="Lee Y.J."/>
            <person name="Cho A."/>
            <person name="Mun J.H."/>
        </authorList>
    </citation>
    <scope>NUCLEOTIDE SEQUENCE [LARGE SCALE GENOMIC DNA]</scope>
    <source>
        <strain evidence="2">cv. WK10039</strain>
    </source>
</reference>
<dbReference type="InterPro" id="IPR050232">
    <property type="entry name" value="FBL13/AtMIF1-like"/>
</dbReference>
<dbReference type="SUPFAM" id="SSF52047">
    <property type="entry name" value="RNI-like"/>
    <property type="match status" value="1"/>
</dbReference>
<dbReference type="CDD" id="cd22160">
    <property type="entry name" value="F-box_AtFBL13-like"/>
    <property type="match status" value="1"/>
</dbReference>
<dbReference type="InterPro" id="IPR032675">
    <property type="entry name" value="LRR_dom_sf"/>
</dbReference>
<dbReference type="Pfam" id="PF07723">
    <property type="entry name" value="LRR_2"/>
    <property type="match status" value="1"/>
</dbReference>
<dbReference type="InterPro" id="IPR006566">
    <property type="entry name" value="FBD"/>
</dbReference>
<dbReference type="Pfam" id="PF00646">
    <property type="entry name" value="F-box"/>
    <property type="match status" value="1"/>
</dbReference>